<sequence>MPRRQRQKYDLRCNLDSLKKYYKFSPFSTHSRHAVHSLRLGPYSRRKSLAELCIIGSPRWKMVLDVMQTYSVVAPTRRVSTLYMEVAELLSVYYDMVDTLHQTPRVS</sequence>
<proteinExistence type="predicted"/>
<gene>
    <name evidence="1" type="ORF">TCIL3000_6_800</name>
</gene>
<reference evidence="1" key="1">
    <citation type="journal article" date="2012" name="Proc. Natl. Acad. Sci. U.S.A.">
        <title>Antigenic diversity is generated by distinct evolutionary mechanisms in African trypanosome species.</title>
        <authorList>
            <person name="Jackson A.P."/>
            <person name="Berry A."/>
            <person name="Aslett M."/>
            <person name="Allison H.C."/>
            <person name="Burton P."/>
            <person name="Vavrova-Anderson J."/>
            <person name="Brown R."/>
            <person name="Browne H."/>
            <person name="Corton N."/>
            <person name="Hauser H."/>
            <person name="Gamble J."/>
            <person name="Gilderthorp R."/>
            <person name="Marcello L."/>
            <person name="McQuillan J."/>
            <person name="Otto T.D."/>
            <person name="Quail M.A."/>
            <person name="Sanders M.J."/>
            <person name="van Tonder A."/>
            <person name="Ginger M.L."/>
            <person name="Field M.C."/>
            <person name="Barry J.D."/>
            <person name="Hertz-Fowler C."/>
            <person name="Berriman M."/>
        </authorList>
    </citation>
    <scope>NUCLEOTIDE SEQUENCE</scope>
    <source>
        <strain evidence="1">IL3000</strain>
    </source>
</reference>
<dbReference type="VEuPathDB" id="TriTrypDB:TcIL3000_6_800"/>
<evidence type="ECO:0000313" key="1">
    <source>
        <dbReference type="EMBL" id="CCC90848.1"/>
    </source>
</evidence>
<dbReference type="AlphaFoldDB" id="G0UN88"/>
<accession>G0UN88</accession>
<dbReference type="EMBL" id="HE575319">
    <property type="protein sequence ID" value="CCC90848.1"/>
    <property type="molecule type" value="Genomic_DNA"/>
</dbReference>
<protein>
    <submittedName>
        <fullName evidence="1">Uncharacterized protein</fullName>
    </submittedName>
</protein>
<organism evidence="1">
    <name type="scientific">Trypanosoma congolense (strain IL3000)</name>
    <dbReference type="NCBI Taxonomy" id="1068625"/>
    <lineage>
        <taxon>Eukaryota</taxon>
        <taxon>Discoba</taxon>
        <taxon>Euglenozoa</taxon>
        <taxon>Kinetoplastea</taxon>
        <taxon>Metakinetoplastina</taxon>
        <taxon>Trypanosomatida</taxon>
        <taxon>Trypanosomatidae</taxon>
        <taxon>Trypanosoma</taxon>
        <taxon>Nannomonas</taxon>
    </lineage>
</organism>
<name>G0UN88_TRYCI</name>